<dbReference type="PROSITE" id="PS51678">
    <property type="entry name" value="SAM_MT_PRMT"/>
    <property type="match status" value="1"/>
</dbReference>
<dbReference type="Gene3D" id="2.70.160.11">
    <property type="entry name" value="Hnrnp arginine n-methyltransferase1"/>
    <property type="match status" value="1"/>
</dbReference>
<dbReference type="EMBL" id="WVTA01000011">
    <property type="protein sequence ID" value="KAK3203387.1"/>
    <property type="molecule type" value="Genomic_DNA"/>
</dbReference>
<dbReference type="InterPro" id="IPR029063">
    <property type="entry name" value="SAM-dependent_MTases_sf"/>
</dbReference>
<dbReference type="GO" id="GO:0032259">
    <property type="term" value="P:methylation"/>
    <property type="evidence" value="ECO:0007669"/>
    <property type="project" value="UniProtKB-KW"/>
</dbReference>
<evidence type="ECO:0000256" key="6">
    <source>
        <dbReference type="PROSITE-ProRule" id="PRU01015"/>
    </source>
</evidence>
<feature type="domain" description="Methyltransferase" evidence="7">
    <location>
        <begin position="107"/>
        <end position="181"/>
    </location>
</feature>
<evidence type="ECO:0000313" key="10">
    <source>
        <dbReference type="Proteomes" id="UP001280581"/>
    </source>
</evidence>
<keyword evidence="2 6" id="KW-0489">Methyltransferase</keyword>
<dbReference type="PANTHER" id="PTHR11006:SF53">
    <property type="entry name" value="PROTEIN ARGININE N-METHYLTRANSFERASE 3"/>
    <property type="match status" value="1"/>
</dbReference>
<accession>A0AAN6LSD2</accession>
<dbReference type="Pfam" id="PF22528">
    <property type="entry name" value="PRMT_C"/>
    <property type="match status" value="1"/>
</dbReference>
<dbReference type="GO" id="GO:0042054">
    <property type="term" value="F:histone methyltransferase activity"/>
    <property type="evidence" value="ECO:0007669"/>
    <property type="project" value="TreeGrafter"/>
</dbReference>
<comment type="caution">
    <text evidence="9">The sequence shown here is derived from an EMBL/GenBank/DDBJ whole genome shotgun (WGS) entry which is preliminary data.</text>
</comment>
<evidence type="ECO:0000256" key="5">
    <source>
        <dbReference type="ARBA" id="ARBA00049303"/>
    </source>
</evidence>
<dbReference type="GO" id="GO:0005634">
    <property type="term" value="C:nucleus"/>
    <property type="evidence" value="ECO:0007669"/>
    <property type="project" value="TreeGrafter"/>
</dbReference>
<dbReference type="FunFam" id="2.70.160.11:FF:000001">
    <property type="entry name" value="Blast:Protein arginine N-methyltransferase 1"/>
    <property type="match status" value="1"/>
</dbReference>
<protein>
    <recommendedName>
        <fullName evidence="1">type I protein arginine methyltransferase</fullName>
        <ecNumber evidence="1">2.1.1.319</ecNumber>
    </recommendedName>
</protein>
<evidence type="ECO:0000256" key="1">
    <source>
        <dbReference type="ARBA" id="ARBA00011925"/>
    </source>
</evidence>
<dbReference type="PANTHER" id="PTHR11006">
    <property type="entry name" value="PROTEIN ARGININE N-METHYLTRANSFERASE"/>
    <property type="match status" value="1"/>
</dbReference>
<dbReference type="FunFam" id="3.40.50.150:FF:000003">
    <property type="entry name" value="Blast:Protein arginine N-methyltransferase 1"/>
    <property type="match status" value="1"/>
</dbReference>
<comment type="catalytic activity">
    <reaction evidence="5">
        <text>L-arginyl-[protein] + S-adenosyl-L-methionine = N(omega)-methyl-L-arginyl-[protein] + S-adenosyl-L-homocysteine + H(+)</text>
        <dbReference type="Rhea" id="RHEA:48100"/>
        <dbReference type="Rhea" id="RHEA-COMP:10532"/>
        <dbReference type="Rhea" id="RHEA-COMP:11990"/>
        <dbReference type="ChEBI" id="CHEBI:15378"/>
        <dbReference type="ChEBI" id="CHEBI:29965"/>
        <dbReference type="ChEBI" id="CHEBI:57856"/>
        <dbReference type="ChEBI" id="CHEBI:59789"/>
        <dbReference type="ChEBI" id="CHEBI:65280"/>
    </reaction>
    <physiologicalReaction direction="left-to-right" evidence="5">
        <dbReference type="Rhea" id="RHEA:48101"/>
    </physiologicalReaction>
</comment>
<dbReference type="SUPFAM" id="SSF53335">
    <property type="entry name" value="S-adenosyl-L-methionine-dependent methyltransferases"/>
    <property type="match status" value="1"/>
</dbReference>
<feature type="domain" description="Protein arginine N-methyltransferase" evidence="8">
    <location>
        <begin position="209"/>
        <end position="371"/>
    </location>
</feature>
<dbReference type="InterPro" id="IPR055135">
    <property type="entry name" value="PRMT_dom"/>
</dbReference>
<dbReference type="InterPro" id="IPR025799">
    <property type="entry name" value="Arg_MeTrfase"/>
</dbReference>
<dbReference type="InterPro" id="IPR041698">
    <property type="entry name" value="Methyltransf_25"/>
</dbReference>
<evidence type="ECO:0000256" key="2">
    <source>
        <dbReference type="ARBA" id="ARBA00022603"/>
    </source>
</evidence>
<dbReference type="CDD" id="cd02440">
    <property type="entry name" value="AdoMet_MTases"/>
    <property type="match status" value="1"/>
</dbReference>
<keyword evidence="3 6" id="KW-0808">Transferase</keyword>
<reference evidence="9 10" key="1">
    <citation type="submission" date="2021-02" db="EMBL/GenBank/DDBJ databases">
        <title>Genome assembly of Pseudopithomyces chartarum.</title>
        <authorList>
            <person name="Jauregui R."/>
            <person name="Singh J."/>
            <person name="Voisey C."/>
        </authorList>
    </citation>
    <scope>NUCLEOTIDE SEQUENCE [LARGE SCALE GENOMIC DNA]</scope>
    <source>
        <strain evidence="9 10">AGR01</strain>
    </source>
</reference>
<dbReference type="AlphaFoldDB" id="A0AAN6LSD2"/>
<dbReference type="Proteomes" id="UP001280581">
    <property type="component" value="Unassembled WGS sequence"/>
</dbReference>
<sequence>MASSHSAPKSDPLAGMAHSEAHYFNSYNHHGPSQALSPPMLGNYTNLNARPKESTRRCWCVSTLLRECSPGKEHIADLSGMQKDEVRTKSYRDAIYQNGHLFKDKVVLDVGCGTSILSMFAVRAGAKHVIGVDMSTIIDKAKEIVEANGMSDKITLLQGKMEEVKLPFDKVDIIISEWMGYFLLYESMLDTVLYARDKYLVKDGLIFPDKATIFMAGIEDGEYKDEKIGFWDNVWGFDYTPLKATAMTEPLVDTVDLKAVVTDPAPVITLDLYKCTVADLAFRLPYQLKARRSDFVHAIIAWFDIEFSACHKPIKFSTGPHTKYTHWKQTVFYLRDVLTVEEGEEIVGELENKPSEKNHRDLDITISYKLNTEDMHRQSSGTGTYRMC</sequence>
<keyword evidence="4 6" id="KW-0949">S-adenosyl-L-methionine</keyword>
<dbReference type="GO" id="GO:0035242">
    <property type="term" value="F:protein-arginine omega-N asymmetric methyltransferase activity"/>
    <property type="evidence" value="ECO:0007669"/>
    <property type="project" value="UniProtKB-EC"/>
</dbReference>
<name>A0AAN6LSD2_9PLEO</name>
<dbReference type="Gene3D" id="3.40.50.150">
    <property type="entry name" value="Vaccinia Virus protein VP39"/>
    <property type="match status" value="1"/>
</dbReference>
<proteinExistence type="predicted"/>
<evidence type="ECO:0000259" key="8">
    <source>
        <dbReference type="Pfam" id="PF22528"/>
    </source>
</evidence>
<evidence type="ECO:0000256" key="3">
    <source>
        <dbReference type="ARBA" id="ARBA00022679"/>
    </source>
</evidence>
<gene>
    <name evidence="9" type="ORF">GRF29_112g1142666</name>
</gene>
<evidence type="ECO:0000259" key="7">
    <source>
        <dbReference type="Pfam" id="PF13649"/>
    </source>
</evidence>
<keyword evidence="10" id="KW-1185">Reference proteome</keyword>
<organism evidence="9 10">
    <name type="scientific">Pseudopithomyces chartarum</name>
    <dbReference type="NCBI Taxonomy" id="1892770"/>
    <lineage>
        <taxon>Eukaryota</taxon>
        <taxon>Fungi</taxon>
        <taxon>Dikarya</taxon>
        <taxon>Ascomycota</taxon>
        <taxon>Pezizomycotina</taxon>
        <taxon>Dothideomycetes</taxon>
        <taxon>Pleosporomycetidae</taxon>
        <taxon>Pleosporales</taxon>
        <taxon>Massarineae</taxon>
        <taxon>Didymosphaeriaceae</taxon>
        <taxon>Pseudopithomyces</taxon>
    </lineage>
</organism>
<dbReference type="EC" id="2.1.1.319" evidence="1"/>
<dbReference type="Pfam" id="PF13649">
    <property type="entry name" value="Methyltransf_25"/>
    <property type="match status" value="1"/>
</dbReference>
<evidence type="ECO:0000256" key="4">
    <source>
        <dbReference type="ARBA" id="ARBA00022691"/>
    </source>
</evidence>
<evidence type="ECO:0000313" key="9">
    <source>
        <dbReference type="EMBL" id="KAK3203387.1"/>
    </source>
</evidence>